<dbReference type="SUPFAM" id="SSF52954">
    <property type="entry name" value="Class II aaRS ABD-related"/>
    <property type="match status" value="1"/>
</dbReference>
<evidence type="ECO:0000256" key="1">
    <source>
        <dbReference type="ARBA" id="ARBA00008226"/>
    </source>
</evidence>
<dbReference type="PANTHER" id="PTHR11451:SF44">
    <property type="entry name" value="THREONINE--TRNA LIGASE, CHLOROPLASTIC_MITOCHONDRIAL 2"/>
    <property type="match status" value="1"/>
</dbReference>
<keyword evidence="8" id="KW-0648">Protein biosynthesis</keyword>
<dbReference type="CDD" id="cd00860">
    <property type="entry name" value="ThrRS_anticodon"/>
    <property type="match status" value="1"/>
</dbReference>
<dbReference type="InterPro" id="IPR045864">
    <property type="entry name" value="aa-tRNA-synth_II/BPL/LPL"/>
</dbReference>
<dbReference type="GO" id="GO:0046872">
    <property type="term" value="F:metal ion binding"/>
    <property type="evidence" value="ECO:0007669"/>
    <property type="project" value="UniProtKB-KW"/>
</dbReference>
<accession>A0A1V0SKZ9</accession>
<dbReference type="NCBIfam" id="TIGR00418">
    <property type="entry name" value="thrS"/>
    <property type="match status" value="1"/>
</dbReference>
<evidence type="ECO:0000256" key="12">
    <source>
        <dbReference type="ARBA" id="ARBA00049515"/>
    </source>
</evidence>
<proteinExistence type="inferred from homology"/>
<sequence length="425" mass="49973">MTEEIIDHRKIGITQELFFFSEHSPGSTFWLPNGTIIYNKLQQFIRDEYYKRGFQEVKSPIIAKSSLWKISSHWQVYKKNMFCFDCDNDVNEDDKDNNQVNEDDKDNNQINDDENMYAMSAMNCPKHCLIYQFHNRSYRELPLRFADFGSLHRNELRGALTGLTRTKCFAQDDAHVFCTQSQIKSEMKSCLEFLNTVYGIFGYHFDVKLSTRPDQYIGELAVWDLAEKQLAEVLNESGLKWEMALQDGAFYGPKIDIQLTDSLNRKHQCATIQLDFNLPERFKLEYVDEKGQSQRPVMIHRAIYGSFERFIAILLEHTNGKLPFWLNYHQVAILPITDKFNEYAHQVKNRLMEHKYYVDVDDSDLLLNKKVSNAQLKHYNYILVVGKNEQKNNTVSIRYRDNDVKKVVLIDDLISELVNNVKEFK</sequence>
<evidence type="ECO:0000313" key="14">
    <source>
        <dbReference type="EMBL" id="ARF12392.1"/>
    </source>
</evidence>
<evidence type="ECO:0000256" key="7">
    <source>
        <dbReference type="ARBA" id="ARBA00022840"/>
    </source>
</evidence>
<evidence type="ECO:0000256" key="11">
    <source>
        <dbReference type="ARBA" id="ARBA00031900"/>
    </source>
</evidence>
<dbReference type="InterPro" id="IPR002320">
    <property type="entry name" value="Thr-tRNA-ligase_IIa"/>
</dbReference>
<dbReference type="Gene3D" id="3.40.50.800">
    <property type="entry name" value="Anticodon-binding domain"/>
    <property type="match status" value="1"/>
</dbReference>
<name>A0A1V0SKZ9_9VIRU</name>
<dbReference type="GO" id="GO:0005524">
    <property type="term" value="F:ATP binding"/>
    <property type="evidence" value="ECO:0007669"/>
    <property type="project" value="UniProtKB-KW"/>
</dbReference>
<evidence type="ECO:0000256" key="6">
    <source>
        <dbReference type="ARBA" id="ARBA00022833"/>
    </source>
</evidence>
<keyword evidence="7" id="KW-0067">ATP-binding</keyword>
<keyword evidence="3" id="KW-0436">Ligase</keyword>
<comment type="similarity">
    <text evidence="1">Belongs to the class-II aminoacyl-tRNA synthetase family.</text>
</comment>
<keyword evidence="4" id="KW-0479">Metal-binding</keyword>
<dbReference type="InterPro" id="IPR002314">
    <property type="entry name" value="aa-tRNA-synt_IIb"/>
</dbReference>
<dbReference type="EMBL" id="KY684112">
    <property type="protein sequence ID" value="ARF12392.1"/>
    <property type="molecule type" value="Genomic_DNA"/>
</dbReference>
<evidence type="ECO:0000256" key="5">
    <source>
        <dbReference type="ARBA" id="ARBA00022741"/>
    </source>
</evidence>
<dbReference type="InterPro" id="IPR004154">
    <property type="entry name" value="Anticodon-bd"/>
</dbReference>
<dbReference type="Gene3D" id="3.30.930.10">
    <property type="entry name" value="Bira Bifunctional Protein, Domain 2"/>
    <property type="match status" value="1"/>
</dbReference>
<evidence type="ECO:0000256" key="8">
    <source>
        <dbReference type="ARBA" id="ARBA00022917"/>
    </source>
</evidence>
<keyword evidence="5" id="KW-0547">Nucleotide-binding</keyword>
<evidence type="ECO:0000259" key="13">
    <source>
        <dbReference type="PROSITE" id="PS50862"/>
    </source>
</evidence>
<evidence type="ECO:0000256" key="4">
    <source>
        <dbReference type="ARBA" id="ARBA00022723"/>
    </source>
</evidence>
<dbReference type="InterPro" id="IPR036621">
    <property type="entry name" value="Anticodon-bd_dom_sf"/>
</dbReference>
<dbReference type="PRINTS" id="PR01047">
    <property type="entry name" value="TRNASYNTHTHR"/>
</dbReference>
<dbReference type="EC" id="6.1.1.3" evidence="2"/>
<dbReference type="CDD" id="cd00771">
    <property type="entry name" value="ThrRS_core"/>
    <property type="match status" value="1"/>
</dbReference>
<evidence type="ECO:0000256" key="10">
    <source>
        <dbReference type="ARBA" id="ARBA00023146"/>
    </source>
</evidence>
<dbReference type="Pfam" id="PF00587">
    <property type="entry name" value="tRNA-synt_2b"/>
    <property type="match status" value="1"/>
</dbReference>
<dbReference type="SUPFAM" id="SSF55681">
    <property type="entry name" value="Class II aaRS and biotin synthetases"/>
    <property type="match status" value="1"/>
</dbReference>
<organism evidence="14">
    <name type="scientific">Klosneuvirus KNV1</name>
    <dbReference type="NCBI Taxonomy" id="1977640"/>
    <lineage>
        <taxon>Viruses</taxon>
        <taxon>Varidnaviria</taxon>
        <taxon>Bamfordvirae</taxon>
        <taxon>Nucleocytoviricota</taxon>
        <taxon>Megaviricetes</taxon>
        <taxon>Imitervirales</taxon>
        <taxon>Mimiviridae</taxon>
        <taxon>Klosneuvirinae</taxon>
        <taxon>Klosneuvirus</taxon>
    </lineage>
</organism>
<protein>
    <recommendedName>
        <fullName evidence="2">threonine--tRNA ligase</fullName>
        <ecNumber evidence="2">6.1.1.3</ecNumber>
    </recommendedName>
    <alternativeName>
        <fullName evidence="11">Threonyl-tRNA synthetase</fullName>
    </alternativeName>
</protein>
<keyword evidence="10 14" id="KW-0030">Aminoacyl-tRNA synthetase</keyword>
<evidence type="ECO:0000256" key="3">
    <source>
        <dbReference type="ARBA" id="ARBA00022598"/>
    </source>
</evidence>
<gene>
    <name evidence="14" type="ORF">Klosneuvirus_5_62</name>
</gene>
<dbReference type="FunFam" id="3.30.930.10:FF:000039">
    <property type="entry name" value="Threonyl-tRNA synthetase, mitochondrial"/>
    <property type="match status" value="1"/>
</dbReference>
<keyword evidence="9" id="KW-0809">Transit peptide</keyword>
<dbReference type="GO" id="GO:0004829">
    <property type="term" value="F:threonine-tRNA ligase activity"/>
    <property type="evidence" value="ECO:0007669"/>
    <property type="project" value="UniProtKB-EC"/>
</dbReference>
<dbReference type="InterPro" id="IPR047246">
    <property type="entry name" value="ThrRS_anticodon"/>
</dbReference>
<dbReference type="InterPro" id="IPR006195">
    <property type="entry name" value="aa-tRNA-synth_II"/>
</dbReference>
<dbReference type="PANTHER" id="PTHR11451">
    <property type="entry name" value="THREONINE-TRNA LIGASE"/>
    <property type="match status" value="1"/>
</dbReference>
<dbReference type="Pfam" id="PF03129">
    <property type="entry name" value="HGTP_anticodon"/>
    <property type="match status" value="1"/>
</dbReference>
<feature type="domain" description="Aminoacyl-transfer RNA synthetases class-II family profile" evidence="13">
    <location>
        <begin position="37"/>
        <end position="323"/>
    </location>
</feature>
<reference evidence="14" key="1">
    <citation type="journal article" date="2017" name="Science">
        <title>Giant viruses with an expanded complement of translation system components.</title>
        <authorList>
            <person name="Schulz F."/>
            <person name="Yutin N."/>
            <person name="Ivanova N.N."/>
            <person name="Ortega D.R."/>
            <person name="Lee T.K."/>
            <person name="Vierheilig J."/>
            <person name="Daims H."/>
            <person name="Horn M."/>
            <person name="Wagner M."/>
            <person name="Jensen G.J."/>
            <person name="Kyrpides N.C."/>
            <person name="Koonin E.V."/>
            <person name="Woyke T."/>
        </authorList>
    </citation>
    <scope>NUCLEOTIDE SEQUENCE</scope>
    <source>
        <strain evidence="14">KNV1</strain>
    </source>
</reference>
<dbReference type="InterPro" id="IPR033728">
    <property type="entry name" value="ThrRS_core"/>
</dbReference>
<evidence type="ECO:0000256" key="9">
    <source>
        <dbReference type="ARBA" id="ARBA00022946"/>
    </source>
</evidence>
<dbReference type="PROSITE" id="PS50862">
    <property type="entry name" value="AA_TRNA_LIGASE_II"/>
    <property type="match status" value="1"/>
</dbReference>
<keyword evidence="6" id="KW-0862">Zinc</keyword>
<comment type="catalytic activity">
    <reaction evidence="12">
        <text>tRNA(Thr) + L-threonine + ATP = L-threonyl-tRNA(Thr) + AMP + diphosphate + H(+)</text>
        <dbReference type="Rhea" id="RHEA:24624"/>
        <dbReference type="Rhea" id="RHEA-COMP:9670"/>
        <dbReference type="Rhea" id="RHEA-COMP:9704"/>
        <dbReference type="ChEBI" id="CHEBI:15378"/>
        <dbReference type="ChEBI" id="CHEBI:30616"/>
        <dbReference type="ChEBI" id="CHEBI:33019"/>
        <dbReference type="ChEBI" id="CHEBI:57926"/>
        <dbReference type="ChEBI" id="CHEBI:78442"/>
        <dbReference type="ChEBI" id="CHEBI:78534"/>
        <dbReference type="ChEBI" id="CHEBI:456215"/>
        <dbReference type="EC" id="6.1.1.3"/>
    </reaction>
</comment>
<evidence type="ECO:0000256" key="2">
    <source>
        <dbReference type="ARBA" id="ARBA00013163"/>
    </source>
</evidence>